<comment type="caution">
    <text evidence="1">The sequence shown here is derived from an EMBL/GenBank/DDBJ whole genome shotgun (WGS) entry which is preliminary data.</text>
</comment>
<dbReference type="EMBL" id="JABTEG010000002">
    <property type="protein sequence ID" value="KAG4305956.1"/>
    <property type="molecule type" value="Genomic_DNA"/>
</dbReference>
<sequence length="480" mass="56215">MQCCNKIRLWKLFLNTDFYIYGSKYHWVDRTKRYLKTQVENQNIDYSSNSKDFLKSKNILMTSDLSPGSVFMLPNGTRIYNKLLEFIKTQCKVYGYQEVMSPMIYKKTLWDKSGHWDNYKNEMFEVTGRGALGDGKKENYLQNETYGLKPMNCPGHCLIYSSTERSYRDLPIRYTDFGALHRNEPSGSLSGLTRLRQFHQDDAHIFCRQSQIFDEISSVLNMIEMVYSILGFSSYEYFLSTRPTKFVGALEDWDKAEEALKQALDTKKRQWSYNEKNGAFYGPKIDLLLTDKAGKKHQMATIQLDFQLPLRFKLKYRSPFENNMNDTPKGLSVMKTPVIIHRAIFGSIERMMALLLEYTEGKMPFWLSPHQAIIIPIGGQDIMAYANDVYYQISGIKNNPHVLQSIHKRIFYIDIDLSQRTLSKMIREAWIKAYNFIIVIGDRELKTKTVSVRCRNNKEQKIMQPKDVYNMFINLEASYE</sequence>
<protein>
    <submittedName>
        <fullName evidence="1">Uncharacterized protein</fullName>
    </submittedName>
</protein>
<evidence type="ECO:0000313" key="1">
    <source>
        <dbReference type="EMBL" id="KAG4305956.1"/>
    </source>
</evidence>
<accession>A0ACB7CDV1</accession>
<gene>
    <name evidence="1" type="ORF">PORY_000866</name>
</gene>
<dbReference type="Proteomes" id="UP000768646">
    <property type="component" value="Unassembled WGS sequence"/>
</dbReference>
<evidence type="ECO:0000313" key="2">
    <source>
        <dbReference type="Proteomes" id="UP000768646"/>
    </source>
</evidence>
<name>A0ACB7CDV1_9ASCO</name>
<proteinExistence type="predicted"/>
<keyword evidence="2" id="KW-1185">Reference proteome</keyword>
<reference evidence="1 2" key="1">
    <citation type="journal article" date="2021" name="Commun. Biol.">
        <title>Genomic insights into the host specific adaptation of the Pneumocystis genus.</title>
        <authorList>
            <person name="Cisse O.H."/>
            <person name="Ma L."/>
            <person name="Dekker J.P."/>
            <person name="Khil P.P."/>
            <person name="Youn J.-H."/>
            <person name="Brenchley J.M."/>
            <person name="Blair R."/>
            <person name="Pahar B."/>
            <person name="Chabe M."/>
            <person name="Van Rompay K.K.A."/>
            <person name="Keesler R."/>
            <person name="Sukura A."/>
            <person name="Hirsch V."/>
            <person name="Kutty G."/>
            <person name="Liu Y."/>
            <person name="Peng L."/>
            <person name="Chen J."/>
            <person name="Song J."/>
            <person name="Weissenbacher-Lang C."/>
            <person name="Xu J."/>
            <person name="Upham N.S."/>
            <person name="Stajich J.E."/>
            <person name="Cuomo C.A."/>
            <person name="Cushion M.T."/>
            <person name="Kovacs J.A."/>
        </authorList>
    </citation>
    <scope>NUCLEOTIDE SEQUENCE [LARGE SCALE GENOMIC DNA]</scope>
    <source>
        <strain evidence="1 2">RABM</strain>
    </source>
</reference>
<organism evidence="1 2">
    <name type="scientific">Pneumocystis oryctolagi</name>
    <dbReference type="NCBI Taxonomy" id="42067"/>
    <lineage>
        <taxon>Eukaryota</taxon>
        <taxon>Fungi</taxon>
        <taxon>Dikarya</taxon>
        <taxon>Ascomycota</taxon>
        <taxon>Taphrinomycotina</taxon>
        <taxon>Pneumocystomycetes</taxon>
        <taxon>Pneumocystaceae</taxon>
        <taxon>Pneumocystis</taxon>
    </lineage>
</organism>